<evidence type="ECO:0000313" key="2">
    <source>
        <dbReference type="EnsemblPlants" id="Bo3g086830.1"/>
    </source>
</evidence>
<proteinExistence type="predicted"/>
<dbReference type="eggNOG" id="ENOG502S071">
    <property type="taxonomic scope" value="Eukaryota"/>
</dbReference>
<dbReference type="Gramene" id="Bo3g086830.1">
    <property type="protein sequence ID" value="Bo3g086830.1"/>
    <property type="gene ID" value="Bo3g086830"/>
</dbReference>
<evidence type="ECO:0000313" key="3">
    <source>
        <dbReference type="Proteomes" id="UP000032141"/>
    </source>
</evidence>
<dbReference type="AlphaFoldDB" id="A0A0D3BDI4"/>
<name>A0A0D3BDI4_BRAOL</name>
<reference evidence="2" key="2">
    <citation type="submission" date="2015-03" db="UniProtKB">
        <authorList>
            <consortium name="EnsemblPlants"/>
        </authorList>
    </citation>
    <scope>IDENTIFICATION</scope>
</reference>
<dbReference type="HOGENOM" id="CLU_077819_0_0_1"/>
<dbReference type="PANTHER" id="PTHR35510">
    <property type="entry name" value="DBH-LIKE MONOOXYGENASE"/>
    <property type="match status" value="1"/>
</dbReference>
<dbReference type="Proteomes" id="UP000032141">
    <property type="component" value="Chromosome C3"/>
</dbReference>
<dbReference type="OMA" id="VPWVPSH"/>
<dbReference type="EnsemblPlants" id="Bo3g086830.1">
    <property type="protein sequence ID" value="Bo3g086830.1"/>
    <property type="gene ID" value="Bo3g086830"/>
</dbReference>
<dbReference type="STRING" id="109376.A0A0D3BDI4"/>
<accession>A0A0D3BDI4</accession>
<dbReference type="PANTHER" id="PTHR35510:SF1">
    <property type="entry name" value="DBH-LIKE MONOOXYGENASE"/>
    <property type="match status" value="1"/>
</dbReference>
<keyword evidence="3" id="KW-1185">Reference proteome</keyword>
<protein>
    <submittedName>
        <fullName evidence="2">Uncharacterized protein</fullName>
    </submittedName>
</protein>
<reference evidence="2 3" key="1">
    <citation type="journal article" date="2014" name="Genome Biol.">
        <title>Transcriptome and methylome profiling reveals relics of genome dominance in the mesopolyploid Brassica oleracea.</title>
        <authorList>
            <person name="Parkin I.A."/>
            <person name="Koh C."/>
            <person name="Tang H."/>
            <person name="Robinson S.J."/>
            <person name="Kagale S."/>
            <person name="Clarke W.E."/>
            <person name="Town C.D."/>
            <person name="Nixon J."/>
            <person name="Krishnakumar V."/>
            <person name="Bidwell S.L."/>
            <person name="Denoeud F."/>
            <person name="Belcram H."/>
            <person name="Links M.G."/>
            <person name="Just J."/>
            <person name="Clarke C."/>
            <person name="Bender T."/>
            <person name="Huebert T."/>
            <person name="Mason A.S."/>
            <person name="Pires J.C."/>
            <person name="Barker G."/>
            <person name="Moore J."/>
            <person name="Walley P.G."/>
            <person name="Manoli S."/>
            <person name="Batley J."/>
            <person name="Edwards D."/>
            <person name="Nelson M.N."/>
            <person name="Wang X."/>
            <person name="Paterson A.H."/>
            <person name="King G."/>
            <person name="Bancroft I."/>
            <person name="Chalhoub B."/>
            <person name="Sharpe A.G."/>
        </authorList>
    </citation>
    <scope>NUCLEOTIDE SEQUENCE</scope>
    <source>
        <strain evidence="2 3">cv. TO1000</strain>
    </source>
</reference>
<feature type="region of interest" description="Disordered" evidence="1">
    <location>
        <begin position="250"/>
        <end position="299"/>
    </location>
</feature>
<sequence>MYGIKYAKPNYTSQVVRKQINPILIRTGLGSTFGSNKKENNLRFLDPSRISEKVLLLLYLELSAKILKASRAPLQSPILLEASFASCQKKNMAGYDCVPTRMKRKEIDRVNDDFSDFSLSSPASKIRRLDLDLPPIMEEEVVVMEEHDHIQSSPQNEERAIVLFKPPPQHHHQPHLFVDRSLISGLKNRFLHDVAVADEEDYKANKEQAVVPWNPSHFQFLESKGTFQERTKPEIVELDGDDTMMEEADMDVEEKENSSVSSSTSVSLPEWQQPQQQQVHHCMTPQLPQTNSTPIPWFR</sequence>
<feature type="compositionally biased region" description="Polar residues" evidence="1">
    <location>
        <begin position="286"/>
        <end position="299"/>
    </location>
</feature>
<evidence type="ECO:0000256" key="1">
    <source>
        <dbReference type="SAM" id="MobiDB-lite"/>
    </source>
</evidence>
<feature type="compositionally biased region" description="Low complexity" evidence="1">
    <location>
        <begin position="258"/>
        <end position="278"/>
    </location>
</feature>
<organism evidence="2 3">
    <name type="scientific">Brassica oleracea var. oleracea</name>
    <dbReference type="NCBI Taxonomy" id="109376"/>
    <lineage>
        <taxon>Eukaryota</taxon>
        <taxon>Viridiplantae</taxon>
        <taxon>Streptophyta</taxon>
        <taxon>Embryophyta</taxon>
        <taxon>Tracheophyta</taxon>
        <taxon>Spermatophyta</taxon>
        <taxon>Magnoliopsida</taxon>
        <taxon>eudicotyledons</taxon>
        <taxon>Gunneridae</taxon>
        <taxon>Pentapetalae</taxon>
        <taxon>rosids</taxon>
        <taxon>malvids</taxon>
        <taxon>Brassicales</taxon>
        <taxon>Brassicaceae</taxon>
        <taxon>Brassiceae</taxon>
        <taxon>Brassica</taxon>
    </lineage>
</organism>